<proteinExistence type="predicted"/>
<dbReference type="EMBL" id="KI913992">
    <property type="protein sequence ID" value="ETV93377.1"/>
    <property type="molecule type" value="Genomic_DNA"/>
</dbReference>
<gene>
    <name evidence="2" type="ORF">H310_12639</name>
</gene>
<dbReference type="RefSeq" id="XP_008878013.1">
    <property type="nucleotide sequence ID" value="XM_008879791.1"/>
</dbReference>
<feature type="region of interest" description="Disordered" evidence="1">
    <location>
        <begin position="20"/>
        <end position="46"/>
    </location>
</feature>
<feature type="compositionally biased region" description="Pro residues" evidence="1">
    <location>
        <begin position="232"/>
        <end position="241"/>
    </location>
</feature>
<sequence>MATILPNLQGRHISMWGMPLASSTTAPAGGRQAKKKKRPTELPASEVERKAALYNVGCPKSFPSTRKCKPRHRLALHQLVQEDANGADASDMPQPPFQGRPPAGHVGFVQDLQTTVPDRHRVPTRGDWKLGRNNSASSFKLSASGIDGLLEPSDAAREVVAATCPTAEFRNLLLAYPPADVNHVAKALASPAQDWVKPRVSRPCDSYHNSDCPGGWPKGSTDNNHAADAPDPETPWVPPNSPHRTDPAKSKHARSSLNPTALRDAQGSARPPYVLPTRTVDTLLRRAQSAERGHNAVRARIHWHKNPAHMYSLPVASPSRSCRLGLDALASDPSIDAQHKPRSTTTRPKSAVHLMKHAIQVAGAKLRPKTARMSYLKTATVYCVDTPETNTMEEYARKIQAEKDRRKNVVHRKQAMHRIVRYNSITERSVEYIFHCLRHQAIENVPVHLRPTYESIDVDEYMRLVHLDDDDRPFLNAQPNGYDAGWDRTALGVLWVRRSRVGAARVGWFHRSIQVDRAQFTKAVQCLKMTATDVNVLFNVLDFDLDHKIEIGQVCREIRTLQMAKVKKHVPDLMLGGHRTKLRDT</sequence>
<feature type="region of interest" description="Disordered" evidence="1">
    <location>
        <begin position="206"/>
        <end position="274"/>
    </location>
</feature>
<reference evidence="2" key="1">
    <citation type="submission" date="2013-12" db="EMBL/GenBank/DDBJ databases">
        <title>The Genome Sequence of Aphanomyces invadans NJM9701.</title>
        <authorList>
            <consortium name="The Broad Institute Genomics Platform"/>
            <person name="Russ C."/>
            <person name="Tyler B."/>
            <person name="van West P."/>
            <person name="Dieguez-Uribeondo J."/>
            <person name="Young S.K."/>
            <person name="Zeng Q."/>
            <person name="Gargeya S."/>
            <person name="Fitzgerald M."/>
            <person name="Abouelleil A."/>
            <person name="Alvarado L."/>
            <person name="Chapman S.B."/>
            <person name="Gainer-Dewar J."/>
            <person name="Goldberg J."/>
            <person name="Griggs A."/>
            <person name="Gujja S."/>
            <person name="Hansen M."/>
            <person name="Howarth C."/>
            <person name="Imamovic A."/>
            <person name="Ireland A."/>
            <person name="Larimer J."/>
            <person name="McCowan C."/>
            <person name="Murphy C."/>
            <person name="Pearson M."/>
            <person name="Poon T.W."/>
            <person name="Priest M."/>
            <person name="Roberts A."/>
            <person name="Saif S."/>
            <person name="Shea T."/>
            <person name="Sykes S."/>
            <person name="Wortman J."/>
            <person name="Nusbaum C."/>
            <person name="Birren B."/>
        </authorList>
    </citation>
    <scope>NUCLEOTIDE SEQUENCE [LARGE SCALE GENOMIC DNA]</scope>
    <source>
        <strain evidence="2">NJM9701</strain>
    </source>
</reference>
<name>A0A024TJ83_9STRA</name>
<organism evidence="2">
    <name type="scientific">Aphanomyces invadans</name>
    <dbReference type="NCBI Taxonomy" id="157072"/>
    <lineage>
        <taxon>Eukaryota</taxon>
        <taxon>Sar</taxon>
        <taxon>Stramenopiles</taxon>
        <taxon>Oomycota</taxon>
        <taxon>Saprolegniomycetes</taxon>
        <taxon>Saprolegniales</taxon>
        <taxon>Verrucalvaceae</taxon>
        <taxon>Aphanomyces</taxon>
    </lineage>
</organism>
<dbReference type="GeneID" id="20089689"/>
<protein>
    <submittedName>
        <fullName evidence="2">Uncharacterized protein</fullName>
    </submittedName>
</protein>
<accession>A0A024TJ83</accession>
<dbReference type="VEuPathDB" id="FungiDB:H310_12639"/>
<evidence type="ECO:0000313" key="2">
    <source>
        <dbReference type="EMBL" id="ETV93377.1"/>
    </source>
</evidence>
<dbReference type="AlphaFoldDB" id="A0A024TJ83"/>
<evidence type="ECO:0000256" key="1">
    <source>
        <dbReference type="SAM" id="MobiDB-lite"/>
    </source>
</evidence>
<dbReference type="eggNOG" id="ENOG502SB4F">
    <property type="taxonomic scope" value="Eukaryota"/>
</dbReference>
<dbReference type="OrthoDB" id="72651at2759"/>